<keyword evidence="1" id="KW-0732">Signal</keyword>
<proteinExistence type="predicted"/>
<organism evidence="2 3">
    <name type="scientific">Tegillarca granosa</name>
    <name type="common">Malaysian cockle</name>
    <name type="synonym">Anadara granosa</name>
    <dbReference type="NCBI Taxonomy" id="220873"/>
    <lineage>
        <taxon>Eukaryota</taxon>
        <taxon>Metazoa</taxon>
        <taxon>Spiralia</taxon>
        <taxon>Lophotrochozoa</taxon>
        <taxon>Mollusca</taxon>
        <taxon>Bivalvia</taxon>
        <taxon>Autobranchia</taxon>
        <taxon>Pteriomorphia</taxon>
        <taxon>Arcoida</taxon>
        <taxon>Arcoidea</taxon>
        <taxon>Arcidae</taxon>
        <taxon>Tegillarca</taxon>
    </lineage>
</organism>
<gene>
    <name evidence="2" type="ORF">KUTeg_003225</name>
</gene>
<keyword evidence="3" id="KW-1185">Reference proteome</keyword>
<dbReference type="SUPFAM" id="SSF48619">
    <property type="entry name" value="Phospholipase A2, PLA2"/>
    <property type="match status" value="1"/>
</dbReference>
<dbReference type="PANTHER" id="PTHR12824:SF8">
    <property type="entry name" value="GXIVSPLA2, ISOFORM A"/>
    <property type="match status" value="1"/>
</dbReference>
<name>A0ABQ9FLJ6_TEGGR</name>
<reference evidence="2 3" key="1">
    <citation type="submission" date="2022-12" db="EMBL/GenBank/DDBJ databases">
        <title>Chromosome-level genome of Tegillarca granosa.</title>
        <authorList>
            <person name="Kim J."/>
        </authorList>
    </citation>
    <scope>NUCLEOTIDE SEQUENCE [LARGE SCALE GENOMIC DNA]</scope>
    <source>
        <strain evidence="2">Teg-2019</strain>
        <tissue evidence="2">Adductor muscle</tissue>
    </source>
</reference>
<accession>A0ABQ9FLJ6</accession>
<feature type="signal peptide" evidence="1">
    <location>
        <begin position="1"/>
        <end position="19"/>
    </location>
</feature>
<feature type="chain" id="PRO_5047051718" description="Phospholipase A(2)" evidence="1">
    <location>
        <begin position="20"/>
        <end position="199"/>
    </location>
</feature>
<dbReference type="EMBL" id="JARBDR010000214">
    <property type="protein sequence ID" value="KAJ8318134.1"/>
    <property type="molecule type" value="Genomic_DNA"/>
</dbReference>
<evidence type="ECO:0008006" key="4">
    <source>
        <dbReference type="Google" id="ProtNLM"/>
    </source>
</evidence>
<evidence type="ECO:0000313" key="3">
    <source>
        <dbReference type="Proteomes" id="UP001217089"/>
    </source>
</evidence>
<comment type="caution">
    <text evidence="2">The sequence shown here is derived from an EMBL/GenBank/DDBJ whole genome shotgun (WGS) entry which is preliminary data.</text>
</comment>
<evidence type="ECO:0000256" key="1">
    <source>
        <dbReference type="SAM" id="SignalP"/>
    </source>
</evidence>
<dbReference type="InterPro" id="IPR036444">
    <property type="entry name" value="PLipase_A2_dom_sf"/>
</dbReference>
<sequence>MFRFFIFLFCFITFLAVRGNLDADFSDILANEEAFDNVFESLADFFEDSGCSFSCPDGQRAIPRAGFKASHNGCGSYGFKIKSSNLPEMTECCNTHDACYETCNIDRETCDNQFKTCLENMCVKKKHAVPDCEATADMMYKGAVTLGCKAYKEGQITCTSSKLQVKLLQDEKLSRTLLLIHCLLLYKWHISYGLTFLTY</sequence>
<dbReference type="Gene3D" id="1.20.90.10">
    <property type="entry name" value="Phospholipase A2 domain"/>
    <property type="match status" value="1"/>
</dbReference>
<protein>
    <recommendedName>
        <fullName evidence="4">Phospholipase A(2)</fullName>
    </recommendedName>
</protein>
<evidence type="ECO:0000313" key="2">
    <source>
        <dbReference type="EMBL" id="KAJ8318134.1"/>
    </source>
</evidence>
<dbReference type="Proteomes" id="UP001217089">
    <property type="component" value="Unassembled WGS sequence"/>
</dbReference>
<dbReference type="PANTHER" id="PTHR12824">
    <property type="entry name" value="GROUP XII SECRETORY PHOSPHOLIPASE A2 FAMILY MEMBER"/>
    <property type="match status" value="1"/>
</dbReference>
<dbReference type="Pfam" id="PF06951">
    <property type="entry name" value="PLA2G12"/>
    <property type="match status" value="1"/>
</dbReference>
<dbReference type="InterPro" id="IPR010711">
    <property type="entry name" value="PLA2G12"/>
</dbReference>